<gene>
    <name evidence="2" type="ORF">UX87_C0019G0040</name>
</gene>
<protein>
    <submittedName>
        <fullName evidence="2">Uncharacterized protein</fullName>
    </submittedName>
</protein>
<accession>A0A0G1UC27</accession>
<comment type="caution">
    <text evidence="2">The sequence shown here is derived from an EMBL/GenBank/DDBJ whole genome shotgun (WGS) entry which is preliminary data.</text>
</comment>
<keyword evidence="1" id="KW-0812">Transmembrane</keyword>
<dbReference type="Proteomes" id="UP000034364">
    <property type="component" value="Unassembled WGS sequence"/>
</dbReference>
<dbReference type="AlphaFoldDB" id="A0A0G1UC27"/>
<keyword evidence="1" id="KW-1133">Transmembrane helix</keyword>
<keyword evidence="1" id="KW-0472">Membrane</keyword>
<sequence length="172" mass="19536">MSTINFLIHRREEREKIAAIRRTVVAVTTAVLVAYVVFACGLLGWWWYWVGKDQKTSAEVSQLLSQTGKLSENEVMIRKLAQRSTAVKGFLTNRGRVSERAKYLIQPGVQIVRWNYTGTEKEEVEISVENPADIDLFVRKASEGRKGSYMDKIIWDKEKGWSAVIVLADGAK</sequence>
<organism evidence="2 3">
    <name type="scientific">Candidatus Amesbacteria bacterium GW2011_GWA1_47_16</name>
    <dbReference type="NCBI Taxonomy" id="1618353"/>
    <lineage>
        <taxon>Bacteria</taxon>
        <taxon>Candidatus Amesiibacteriota</taxon>
    </lineage>
</organism>
<reference evidence="2 3" key="1">
    <citation type="journal article" date="2015" name="Nature">
        <title>rRNA introns, odd ribosomes, and small enigmatic genomes across a large radiation of phyla.</title>
        <authorList>
            <person name="Brown C.T."/>
            <person name="Hug L.A."/>
            <person name="Thomas B.C."/>
            <person name="Sharon I."/>
            <person name="Castelle C.J."/>
            <person name="Singh A."/>
            <person name="Wilkins M.J."/>
            <person name="Williams K.H."/>
            <person name="Banfield J.F."/>
        </authorList>
    </citation>
    <scope>NUCLEOTIDE SEQUENCE [LARGE SCALE GENOMIC DNA]</scope>
</reference>
<evidence type="ECO:0000313" key="3">
    <source>
        <dbReference type="Proteomes" id="UP000034364"/>
    </source>
</evidence>
<feature type="transmembrane region" description="Helical" evidence="1">
    <location>
        <begin position="24"/>
        <end position="49"/>
    </location>
</feature>
<name>A0A0G1UC27_9BACT</name>
<proteinExistence type="predicted"/>
<evidence type="ECO:0000313" key="2">
    <source>
        <dbReference type="EMBL" id="KKU63673.1"/>
    </source>
</evidence>
<dbReference type="EMBL" id="LCNV01000019">
    <property type="protein sequence ID" value="KKU63673.1"/>
    <property type="molecule type" value="Genomic_DNA"/>
</dbReference>
<evidence type="ECO:0000256" key="1">
    <source>
        <dbReference type="SAM" id="Phobius"/>
    </source>
</evidence>